<reference evidence="10" key="1">
    <citation type="submission" date="2020-10" db="EMBL/GenBank/DDBJ databases">
        <authorList>
            <person name="Gilroy R."/>
        </authorList>
    </citation>
    <scope>NUCLEOTIDE SEQUENCE</scope>
    <source>
        <strain evidence="10">F1-3629</strain>
    </source>
</reference>
<dbReference type="SMART" id="SM00812">
    <property type="entry name" value="Alpha_L_fucos"/>
    <property type="match status" value="1"/>
</dbReference>
<dbReference type="GO" id="GO:0004563">
    <property type="term" value="F:beta-N-acetylhexosaminidase activity"/>
    <property type="evidence" value="ECO:0007669"/>
    <property type="project" value="UniProtKB-EC"/>
</dbReference>
<evidence type="ECO:0000256" key="8">
    <source>
        <dbReference type="SAM" id="SignalP"/>
    </source>
</evidence>
<feature type="signal peptide" evidence="8">
    <location>
        <begin position="1"/>
        <end position="27"/>
    </location>
</feature>
<keyword evidence="5" id="KW-0378">Hydrolase</keyword>
<dbReference type="Pfam" id="PF01120">
    <property type="entry name" value="Alpha_L_fucos"/>
    <property type="match status" value="1"/>
</dbReference>
<dbReference type="SUPFAM" id="SSF56988">
    <property type="entry name" value="Anthrax protective antigen"/>
    <property type="match status" value="1"/>
</dbReference>
<dbReference type="Pfam" id="PF02838">
    <property type="entry name" value="Glyco_hydro_20b"/>
    <property type="match status" value="1"/>
</dbReference>
<dbReference type="Pfam" id="PF07691">
    <property type="entry name" value="PA14"/>
    <property type="match status" value="1"/>
</dbReference>
<evidence type="ECO:0000313" key="10">
    <source>
        <dbReference type="EMBL" id="MBO8453348.1"/>
    </source>
</evidence>
<evidence type="ECO:0000256" key="7">
    <source>
        <dbReference type="PIRSR" id="PIRSR625705-1"/>
    </source>
</evidence>
<dbReference type="PANTHER" id="PTHR22600">
    <property type="entry name" value="BETA-HEXOSAMINIDASE"/>
    <property type="match status" value="1"/>
</dbReference>
<dbReference type="AlphaFoldDB" id="A0A940DM49"/>
<protein>
    <submittedName>
        <fullName evidence="10">Family 20 glycosylhydrolase</fullName>
    </submittedName>
</protein>
<evidence type="ECO:0000313" key="11">
    <source>
        <dbReference type="Proteomes" id="UP000771749"/>
    </source>
</evidence>
<evidence type="ECO:0000256" key="2">
    <source>
        <dbReference type="ARBA" id="ARBA00006285"/>
    </source>
</evidence>
<dbReference type="PRINTS" id="PR00738">
    <property type="entry name" value="GLHYDRLASE20"/>
</dbReference>
<proteinExistence type="inferred from homology"/>
<dbReference type="InterPro" id="IPR011658">
    <property type="entry name" value="PA14_dom"/>
</dbReference>
<dbReference type="GO" id="GO:0016020">
    <property type="term" value="C:membrane"/>
    <property type="evidence" value="ECO:0007669"/>
    <property type="project" value="TreeGrafter"/>
</dbReference>
<dbReference type="GO" id="GO:0004560">
    <property type="term" value="F:alpha-L-fucosidase activity"/>
    <property type="evidence" value="ECO:0007669"/>
    <property type="project" value="InterPro"/>
</dbReference>
<comment type="similarity">
    <text evidence="3">Belongs to the glycosyl hydrolase 29 family.</text>
</comment>
<comment type="similarity">
    <text evidence="2">Belongs to the glycosyl hydrolase 20 family.</text>
</comment>
<dbReference type="Pfam" id="PF13290">
    <property type="entry name" value="CHB_HEX_C_1"/>
    <property type="match status" value="1"/>
</dbReference>
<dbReference type="Gene3D" id="2.60.120.260">
    <property type="entry name" value="Galactose-binding domain-like"/>
    <property type="match status" value="1"/>
</dbReference>
<dbReference type="InterPro" id="IPR017853">
    <property type="entry name" value="GH"/>
</dbReference>
<dbReference type="Proteomes" id="UP000771749">
    <property type="component" value="Unassembled WGS sequence"/>
</dbReference>
<dbReference type="Gene3D" id="3.90.182.10">
    <property type="entry name" value="Toxin - Anthrax Protective Antigen,domain 1"/>
    <property type="match status" value="1"/>
</dbReference>
<gene>
    <name evidence="10" type="ORF">IAC07_01330</name>
</gene>
<evidence type="ECO:0000256" key="6">
    <source>
        <dbReference type="ARBA" id="ARBA00023295"/>
    </source>
</evidence>
<dbReference type="PROSITE" id="PS51820">
    <property type="entry name" value="PA14"/>
    <property type="match status" value="1"/>
</dbReference>
<dbReference type="InterPro" id="IPR015882">
    <property type="entry name" value="HEX_bac_N"/>
</dbReference>
<accession>A0A940DM49</accession>
<dbReference type="SMART" id="SM00758">
    <property type="entry name" value="PA14"/>
    <property type="match status" value="1"/>
</dbReference>
<dbReference type="InterPro" id="IPR025705">
    <property type="entry name" value="Beta_hexosaminidase_sua/sub"/>
</dbReference>
<dbReference type="SUPFAM" id="SSF51445">
    <property type="entry name" value="(Trans)glycosidases"/>
    <property type="match status" value="2"/>
</dbReference>
<dbReference type="InterPro" id="IPR037524">
    <property type="entry name" value="PA14/GLEYA"/>
</dbReference>
<feature type="active site" description="Proton donor" evidence="7">
    <location>
        <position position="382"/>
    </location>
</feature>
<dbReference type="InterPro" id="IPR057739">
    <property type="entry name" value="Glyco_hydro_29_N"/>
</dbReference>
<evidence type="ECO:0000256" key="4">
    <source>
        <dbReference type="ARBA" id="ARBA00022729"/>
    </source>
</evidence>
<comment type="catalytic activity">
    <reaction evidence="1">
        <text>Hydrolysis of terminal non-reducing N-acetyl-D-hexosamine residues in N-acetyl-beta-D-hexosaminides.</text>
        <dbReference type="EC" id="3.2.1.52"/>
    </reaction>
</comment>
<dbReference type="EMBL" id="JADIMJ010000021">
    <property type="protein sequence ID" value="MBO8453348.1"/>
    <property type="molecule type" value="Genomic_DNA"/>
</dbReference>
<feature type="chain" id="PRO_5038013726" evidence="8">
    <location>
        <begin position="28"/>
        <end position="1256"/>
    </location>
</feature>
<dbReference type="InterPro" id="IPR059177">
    <property type="entry name" value="GH29D-like_dom"/>
</dbReference>
<dbReference type="Pfam" id="PF00728">
    <property type="entry name" value="Glyco_hydro_20"/>
    <property type="match status" value="1"/>
</dbReference>
<reference evidence="10" key="2">
    <citation type="journal article" date="2021" name="PeerJ">
        <title>Extensive microbial diversity within the chicken gut microbiome revealed by metagenomics and culture.</title>
        <authorList>
            <person name="Gilroy R."/>
            <person name="Ravi A."/>
            <person name="Getino M."/>
            <person name="Pursley I."/>
            <person name="Horton D.L."/>
            <person name="Alikhan N.F."/>
            <person name="Baker D."/>
            <person name="Gharbi K."/>
            <person name="Hall N."/>
            <person name="Watson M."/>
            <person name="Adriaenssens E.M."/>
            <person name="Foster-Nyarko E."/>
            <person name="Jarju S."/>
            <person name="Secka A."/>
            <person name="Antonio M."/>
            <person name="Oren A."/>
            <person name="Chaudhuri R.R."/>
            <person name="La Ragione R."/>
            <person name="Hildebrand F."/>
            <person name="Pallen M.J."/>
        </authorList>
    </citation>
    <scope>NUCLEOTIDE SEQUENCE</scope>
    <source>
        <strain evidence="10">F1-3629</strain>
    </source>
</reference>
<evidence type="ECO:0000256" key="5">
    <source>
        <dbReference type="ARBA" id="ARBA00022801"/>
    </source>
</evidence>
<dbReference type="InterPro" id="IPR029018">
    <property type="entry name" value="Hex-like_dom2"/>
</dbReference>
<dbReference type="InterPro" id="IPR000933">
    <property type="entry name" value="Glyco_hydro_29"/>
</dbReference>
<evidence type="ECO:0000256" key="1">
    <source>
        <dbReference type="ARBA" id="ARBA00001231"/>
    </source>
</evidence>
<comment type="caution">
    <text evidence="10">The sequence shown here is derived from an EMBL/GenBank/DDBJ whole genome shotgun (WGS) entry which is preliminary data.</text>
</comment>
<dbReference type="PANTHER" id="PTHR22600:SF57">
    <property type="entry name" value="BETA-N-ACETYLHEXOSAMINIDASE"/>
    <property type="match status" value="1"/>
</dbReference>
<evidence type="ECO:0000256" key="3">
    <source>
        <dbReference type="ARBA" id="ARBA00007951"/>
    </source>
</evidence>
<dbReference type="GO" id="GO:0030203">
    <property type="term" value="P:glycosaminoglycan metabolic process"/>
    <property type="evidence" value="ECO:0007669"/>
    <property type="project" value="TreeGrafter"/>
</dbReference>
<organism evidence="10 11">
    <name type="scientific">Candidatus Cryptobacteroides gallistercoris</name>
    <dbReference type="NCBI Taxonomy" id="2840765"/>
    <lineage>
        <taxon>Bacteria</taxon>
        <taxon>Pseudomonadati</taxon>
        <taxon>Bacteroidota</taxon>
        <taxon>Bacteroidia</taxon>
        <taxon>Bacteroidales</taxon>
        <taxon>Candidatus Cryptobacteroides</taxon>
    </lineage>
</organism>
<keyword evidence="4 8" id="KW-0732">Signal</keyword>
<dbReference type="Gene3D" id="3.20.20.80">
    <property type="entry name" value="Glycosidases"/>
    <property type="match status" value="2"/>
</dbReference>
<keyword evidence="6" id="KW-0326">Glycosidase</keyword>
<name>A0A940DM49_9BACT</name>
<dbReference type="Gene3D" id="3.30.379.10">
    <property type="entry name" value="Chitobiase/beta-hexosaminidase domain 2-like"/>
    <property type="match status" value="1"/>
</dbReference>
<evidence type="ECO:0000259" key="9">
    <source>
        <dbReference type="PROSITE" id="PS51820"/>
    </source>
</evidence>
<dbReference type="CDD" id="cd06563">
    <property type="entry name" value="GH20_chitobiase-like"/>
    <property type="match status" value="1"/>
</dbReference>
<dbReference type="InterPro" id="IPR015883">
    <property type="entry name" value="Glyco_hydro_20_cat"/>
</dbReference>
<sequence length="1256" mass="139491">MKSRIFSILVPGICSVIFSFMPSPVNARDAQQFASGPDLIPRPLSSVQGTGTFRLDSEVIVYPDENHVNPAARYLAQSLKREAGIGLRTGILPEAMSAAGEMPGNAIILKISGIGSPESYGLEISERNVLITGADNRGLANGIATFRQLVLLADDQSASRDSKDRDSRDRAKADTGDTVLLPCCTISDAPEYGWRGVMLDVARHFFSVQEVKELLDLMALYKLNKFHWHLTDDQGWRIEIRKYPLLTEKGAWRHFDKNDRQCMALAEKEQIRDFEIPQDRLRIEAGDTLYGGYYTQEEIRDIVRYAAERGIDIIPEIDVPGHSLAAISNYPWLACDEDLSWGKLFSCPMCPGKDEVLEFCRNVYSEIFELFPYEYVHVGGDEVDMSNWTSCSDCQKRISDEGLDSPAALQSWFIGEMEDFFTANGRKLIGWDEIIGGGLSGTSTVMWWQGWTPGPVVEAAAAGTEIIACPNAVFYLSYPEDSKSLGNIYDYDRTMAELFGGGMDSVKGFQANVWSEQVPSRGRMLYKFFPGLLAVSELCWSSPEVRSMTDFEARLQEHYGILDSLGVGYRMPDIGGFCDINAFVDTAFLEVTDIGTGVRVFYTTDGSIPDMTSEEYTAPVAVTSDTDFTLRLFGRDGRQGEIYRTQFVRQDWAEAVPEDSAGGFLADGLNAVRYDYPGESCREIESAPYRGTYRVADISIPEGVGGNIGLVLSGYVNVPEDGIYTFRLLSDDGSLLYLDGDLAIDNDGGHTPIEITAQKALRKGLHEITVKYFDHNGGLLGMSVYSPDGAELPSEGLYYSVADPESLPRPSASQLAWHDAEMGVIFHYDLHVFDGEKYSQGSNRINPVEDYNIFFPEHLDTDQWIRSAKAAGAKFALLTATHETGFGLWQSDVNPYCMKALKWKNGKGDIVRDFVRSCRKYGLKPGLYVGIRWNSLLGIHNFKAEGDGEFAAGRQQWYRRYCERMVTELCTKYGDLFMIWFDGGADDPDGLGPDVEPIVAEYQPECLFYHNVNRADVRWGGSETGTVGYPCWSSFPYPFSHNKSNESADAHNELLAHGDPDGKYWVPAMADTPLRGWNGRHEWFWEPGDEGSVYPLDELMDIYERSAGRNATLIVGLTPDADGLLPQTDAERLEEWGREIERRYGSPLAGTCGKGRETVLSLSSGSHGKVSRNGSGSPAAVNCCILSEDVGGGERVRSWHIEARTGEECRTICRGTSIGHKRIVRFDPVPADELILMIDNCVAEPLISGFSAHYIN</sequence>
<dbReference type="SUPFAM" id="SSF55545">
    <property type="entry name" value="beta-N-acetylhexosaminidase-like domain"/>
    <property type="match status" value="1"/>
</dbReference>
<feature type="domain" description="PA14" evidence="9">
    <location>
        <begin position="659"/>
        <end position="801"/>
    </location>
</feature>
<dbReference type="GO" id="GO:0005975">
    <property type="term" value="P:carbohydrate metabolic process"/>
    <property type="evidence" value="ECO:0007669"/>
    <property type="project" value="InterPro"/>
</dbReference>